<dbReference type="EMBL" id="AGSI01000007">
    <property type="protein sequence ID" value="EIE23686.1"/>
    <property type="molecule type" value="Genomic_DNA"/>
</dbReference>
<reference evidence="2 3" key="1">
    <citation type="journal article" date="2012" name="Genome Biol.">
        <title>The genome of the polar eukaryotic microalga coccomyxa subellipsoidea reveals traits of cold adaptation.</title>
        <authorList>
            <person name="Blanc G."/>
            <person name="Agarkova I."/>
            <person name="Grimwood J."/>
            <person name="Kuo A."/>
            <person name="Brueggeman A."/>
            <person name="Dunigan D."/>
            <person name="Gurnon J."/>
            <person name="Ladunga I."/>
            <person name="Lindquist E."/>
            <person name="Lucas S."/>
            <person name="Pangilinan J."/>
            <person name="Proschold T."/>
            <person name="Salamov A."/>
            <person name="Schmutz J."/>
            <person name="Weeks D."/>
            <person name="Yamada T."/>
            <person name="Claverie J.M."/>
            <person name="Grigoriev I."/>
            <person name="Van Etten J."/>
            <person name="Lomsadze A."/>
            <person name="Borodovsky M."/>
        </authorList>
    </citation>
    <scope>NUCLEOTIDE SEQUENCE [LARGE SCALE GENOMIC DNA]</scope>
    <source>
        <strain evidence="2 3">C-169</strain>
    </source>
</reference>
<feature type="region of interest" description="Disordered" evidence="1">
    <location>
        <begin position="85"/>
        <end position="104"/>
    </location>
</feature>
<organism evidence="2 3">
    <name type="scientific">Coccomyxa subellipsoidea (strain C-169)</name>
    <name type="common">Green microalga</name>
    <dbReference type="NCBI Taxonomy" id="574566"/>
    <lineage>
        <taxon>Eukaryota</taxon>
        <taxon>Viridiplantae</taxon>
        <taxon>Chlorophyta</taxon>
        <taxon>core chlorophytes</taxon>
        <taxon>Trebouxiophyceae</taxon>
        <taxon>Trebouxiophyceae incertae sedis</taxon>
        <taxon>Coccomyxaceae</taxon>
        <taxon>Coccomyxa</taxon>
        <taxon>Coccomyxa subellipsoidea</taxon>
    </lineage>
</organism>
<keyword evidence="3" id="KW-1185">Reference proteome</keyword>
<evidence type="ECO:0000313" key="2">
    <source>
        <dbReference type="EMBL" id="EIE23686.1"/>
    </source>
</evidence>
<sequence length="148" mass="15938">MTAACAHARSATGWARAAGCPPSASWRSPPRPAAWRTRGRRRGAAVAAPVASRGRLPRRPAPPPAPSPPTARGSRRLGTVVCCLRSTGSRPGDRSSHRCRTLRTTRSAPQRSLASASIKTCRTCYRRVNSLDSMSKGASEVWQLLWPK</sequence>
<evidence type="ECO:0000313" key="3">
    <source>
        <dbReference type="Proteomes" id="UP000007264"/>
    </source>
</evidence>
<proteinExistence type="predicted"/>
<dbReference type="AlphaFoldDB" id="I0YZ67"/>
<dbReference type="GeneID" id="17041678"/>
<dbReference type="KEGG" id="csl:COCSUDRAFT_53431"/>
<gene>
    <name evidence="2" type="ORF">COCSUDRAFT_53431</name>
</gene>
<dbReference type="RefSeq" id="XP_005648230.1">
    <property type="nucleotide sequence ID" value="XM_005648173.1"/>
</dbReference>
<accession>I0YZ67</accession>
<dbReference type="Proteomes" id="UP000007264">
    <property type="component" value="Unassembled WGS sequence"/>
</dbReference>
<feature type="compositionally biased region" description="Low complexity" evidence="1">
    <location>
        <begin position="44"/>
        <end position="54"/>
    </location>
</feature>
<feature type="compositionally biased region" description="Low complexity" evidence="1">
    <location>
        <begin position="21"/>
        <end position="36"/>
    </location>
</feature>
<name>I0YZ67_COCSC</name>
<feature type="region of interest" description="Disordered" evidence="1">
    <location>
        <begin position="1"/>
        <end position="77"/>
    </location>
</feature>
<evidence type="ECO:0000256" key="1">
    <source>
        <dbReference type="SAM" id="MobiDB-lite"/>
    </source>
</evidence>
<comment type="caution">
    <text evidence="2">The sequence shown here is derived from an EMBL/GenBank/DDBJ whole genome shotgun (WGS) entry which is preliminary data.</text>
</comment>
<protein>
    <submittedName>
        <fullName evidence="2">Uncharacterized protein</fullName>
    </submittedName>
</protein>
<feature type="compositionally biased region" description="Pro residues" evidence="1">
    <location>
        <begin position="59"/>
        <end position="69"/>
    </location>
</feature>